<evidence type="ECO:0000259" key="10">
    <source>
        <dbReference type="Pfam" id="PF01699"/>
    </source>
</evidence>
<protein>
    <submittedName>
        <fullName evidence="11">Sodium calcium exchanger protein</fullName>
    </submittedName>
</protein>
<evidence type="ECO:0000256" key="7">
    <source>
        <dbReference type="SAM" id="MobiDB-lite"/>
    </source>
</evidence>
<feature type="transmembrane region" description="Helical" evidence="8">
    <location>
        <begin position="193"/>
        <end position="212"/>
    </location>
</feature>
<comment type="caution">
    <text evidence="11">The sequence shown here is derived from an EMBL/GenBank/DDBJ whole genome shotgun (WGS) entry which is preliminary data.</text>
</comment>
<comment type="similarity">
    <text evidence="2">Belongs to the Ca(2+):cation antiporter (CaCA) (TC 2.A.19) family.</text>
</comment>
<keyword evidence="5 8" id="KW-1133">Transmembrane helix</keyword>
<evidence type="ECO:0000256" key="6">
    <source>
        <dbReference type="ARBA" id="ARBA00023136"/>
    </source>
</evidence>
<feature type="region of interest" description="Disordered" evidence="7">
    <location>
        <begin position="374"/>
        <end position="394"/>
    </location>
</feature>
<dbReference type="Gene3D" id="1.20.1420.30">
    <property type="entry name" value="NCX, central ion-binding region"/>
    <property type="match status" value="2"/>
</dbReference>
<evidence type="ECO:0000256" key="2">
    <source>
        <dbReference type="ARBA" id="ARBA00008170"/>
    </source>
</evidence>
<feature type="domain" description="Sodium/calcium exchanger membrane region" evidence="10">
    <location>
        <begin position="98"/>
        <end position="236"/>
    </location>
</feature>
<feature type="signal peptide" evidence="9">
    <location>
        <begin position="1"/>
        <end position="24"/>
    </location>
</feature>
<organism evidence="11 12">
    <name type="scientific">Lichtheimia corymbifera JMRC:FSU:9682</name>
    <dbReference type="NCBI Taxonomy" id="1263082"/>
    <lineage>
        <taxon>Eukaryota</taxon>
        <taxon>Fungi</taxon>
        <taxon>Fungi incertae sedis</taxon>
        <taxon>Mucoromycota</taxon>
        <taxon>Mucoromycotina</taxon>
        <taxon>Mucoromycetes</taxon>
        <taxon>Mucorales</taxon>
        <taxon>Lichtheimiaceae</taxon>
        <taxon>Lichtheimia</taxon>
    </lineage>
</organism>
<feature type="transmembrane region" description="Helical" evidence="8">
    <location>
        <begin position="218"/>
        <end position="242"/>
    </location>
</feature>
<dbReference type="PANTHER" id="PTHR12266">
    <property type="entry name" value="NA+/CA2+ K+ INDEPENDENT EXCHANGER"/>
    <property type="match status" value="1"/>
</dbReference>
<evidence type="ECO:0000256" key="1">
    <source>
        <dbReference type="ARBA" id="ARBA00004141"/>
    </source>
</evidence>
<dbReference type="OrthoDB" id="407410at2759"/>
<dbReference type="PANTHER" id="PTHR12266:SF0">
    <property type="entry name" value="MITOCHONDRIAL SODIUM_CALCIUM EXCHANGER PROTEIN"/>
    <property type="match status" value="1"/>
</dbReference>
<feature type="transmembrane region" description="Helical" evidence="8">
    <location>
        <begin position="160"/>
        <end position="181"/>
    </location>
</feature>
<gene>
    <name evidence="11" type="ORF">LCOR_08700.1</name>
</gene>
<dbReference type="Proteomes" id="UP000027586">
    <property type="component" value="Unassembled WGS sequence"/>
</dbReference>
<dbReference type="GO" id="GO:0008324">
    <property type="term" value="F:monoatomic cation transmembrane transporter activity"/>
    <property type="evidence" value="ECO:0007669"/>
    <property type="project" value="TreeGrafter"/>
</dbReference>
<proteinExistence type="inferred from homology"/>
<evidence type="ECO:0000313" key="12">
    <source>
        <dbReference type="Proteomes" id="UP000027586"/>
    </source>
</evidence>
<feature type="transmembrane region" description="Helical" evidence="8">
    <location>
        <begin position="900"/>
        <end position="920"/>
    </location>
</feature>
<feature type="compositionally biased region" description="Polar residues" evidence="7">
    <location>
        <begin position="522"/>
        <end position="534"/>
    </location>
</feature>
<accession>A0A068S964</accession>
<dbReference type="AlphaFoldDB" id="A0A068S964"/>
<keyword evidence="6 8" id="KW-0472">Membrane</keyword>
<dbReference type="Pfam" id="PF01699">
    <property type="entry name" value="Na_Ca_ex"/>
    <property type="match status" value="2"/>
</dbReference>
<feature type="transmembrane region" description="Helical" evidence="8">
    <location>
        <begin position="866"/>
        <end position="888"/>
    </location>
</feature>
<feature type="compositionally biased region" description="Polar residues" evidence="7">
    <location>
        <begin position="466"/>
        <end position="477"/>
    </location>
</feature>
<keyword evidence="12" id="KW-1185">Reference proteome</keyword>
<feature type="region of interest" description="Disordered" evidence="7">
    <location>
        <begin position="452"/>
        <end position="477"/>
    </location>
</feature>
<feature type="compositionally biased region" description="Polar residues" evidence="7">
    <location>
        <begin position="374"/>
        <end position="385"/>
    </location>
</feature>
<name>A0A068S964_9FUNG</name>
<evidence type="ECO:0000256" key="8">
    <source>
        <dbReference type="SAM" id="Phobius"/>
    </source>
</evidence>
<keyword evidence="9" id="KW-0732">Signal</keyword>
<feature type="region of interest" description="Disordered" evidence="7">
    <location>
        <begin position="518"/>
        <end position="561"/>
    </location>
</feature>
<keyword evidence="4 8" id="KW-0812">Transmembrane</keyword>
<dbReference type="InterPro" id="IPR051359">
    <property type="entry name" value="CaCA_antiporter"/>
</dbReference>
<evidence type="ECO:0000313" key="11">
    <source>
        <dbReference type="EMBL" id="CDH57801.1"/>
    </source>
</evidence>
<reference evidence="11" key="1">
    <citation type="submission" date="2013-08" db="EMBL/GenBank/DDBJ databases">
        <title>Gene expansion shapes genome architecture in the human pathogen Lichtheimia corymbifera: an evolutionary genomics analysis in the ancient terrestrial Mucorales (Mucoromycotina).</title>
        <authorList>
            <person name="Schwartze V.U."/>
            <person name="Winter S."/>
            <person name="Shelest E."/>
            <person name="Marcet-Houben M."/>
            <person name="Horn F."/>
            <person name="Wehner S."/>
            <person name="Hoffmann K."/>
            <person name="Riege K."/>
            <person name="Sammeth M."/>
            <person name="Nowrousian M."/>
            <person name="Valiante V."/>
            <person name="Linde J."/>
            <person name="Jacobsen I.D."/>
            <person name="Marz M."/>
            <person name="Brakhage A.A."/>
            <person name="Gabaldon T."/>
            <person name="Bocker S."/>
            <person name="Voigt K."/>
        </authorList>
    </citation>
    <scope>NUCLEOTIDE SEQUENCE [LARGE SCALE GENOMIC DNA]</scope>
    <source>
        <strain evidence="11">FSU 9682</strain>
    </source>
</reference>
<dbReference type="VEuPathDB" id="FungiDB:LCOR_08700.1"/>
<dbReference type="InterPro" id="IPR044880">
    <property type="entry name" value="NCX_ion-bd_dom_sf"/>
</dbReference>
<dbReference type="STRING" id="1263082.A0A068S964"/>
<feature type="transmembrane region" description="Helical" evidence="8">
    <location>
        <begin position="932"/>
        <end position="954"/>
    </location>
</feature>
<dbReference type="GO" id="GO:0006874">
    <property type="term" value="P:intracellular calcium ion homeostasis"/>
    <property type="evidence" value="ECO:0007669"/>
    <property type="project" value="TreeGrafter"/>
</dbReference>
<feature type="transmembrane region" description="Helical" evidence="8">
    <location>
        <begin position="795"/>
        <end position="813"/>
    </location>
</feature>
<feature type="chain" id="PRO_5001653040" evidence="9">
    <location>
        <begin position="25"/>
        <end position="955"/>
    </location>
</feature>
<dbReference type="GO" id="GO:0016020">
    <property type="term" value="C:membrane"/>
    <property type="evidence" value="ECO:0007669"/>
    <property type="project" value="UniProtKB-SubCell"/>
</dbReference>
<feature type="transmembrane region" description="Helical" evidence="8">
    <location>
        <begin position="86"/>
        <end position="109"/>
    </location>
</feature>
<feature type="transmembrane region" description="Helical" evidence="8">
    <location>
        <begin position="764"/>
        <end position="783"/>
    </location>
</feature>
<evidence type="ECO:0000256" key="9">
    <source>
        <dbReference type="SAM" id="SignalP"/>
    </source>
</evidence>
<evidence type="ECO:0000256" key="5">
    <source>
        <dbReference type="ARBA" id="ARBA00022989"/>
    </source>
</evidence>
<dbReference type="InterPro" id="IPR004837">
    <property type="entry name" value="NaCa_Exmemb"/>
</dbReference>
<dbReference type="EMBL" id="CBTN010000049">
    <property type="protein sequence ID" value="CDH57801.1"/>
    <property type="molecule type" value="Genomic_DNA"/>
</dbReference>
<feature type="transmembrane region" description="Helical" evidence="8">
    <location>
        <begin position="833"/>
        <end position="854"/>
    </location>
</feature>
<sequence>MPSHTLSILILCCALILFTCTVYATSFSQQRPPTNLTAPIDADLVHPWTHQACANIELHKDQCTFVQSACHGFSGLYLRFYYCTTLWKPVAVAALCSALLLLFGAVSVVASDFFCPNLQTISAKLQLSESMAGVTVLAFGNGSPDLFSTFSAMDSGSGSLAIGELIGACFFITAIVAGSMGIIRPFQSKRITFMRDATFLTGAIMMITWIVYHQCIYWYHGIALIAYYLIYVLVVMLGACNFQGNNAPNSKMEEQRSVAEELIDETTRLLGGGSSRQQQSKPPRLSIPIHGFATPGGAVEHHLGHIIRPMTARSLSRHSLRIDTHSTGFPRTTSTTGSISSRLVRQPMTPRVGIRTSLFGAIEFQQHVKAMRRATSSNQFPASPSTTTTTNNHLRRRQISMPHWGKQNNVGGMSSTSVAATTATPGVHVSYGARSATIGRPRASTVNDHLLTTQRPNNNHHSSNSGPMSPDSTGSSTGLAEDYFAYLSANQHNQCPMVELPEQEVCRSGTDLTIPEIRLAPPNNNAMHPSSSPNEPRRLRRGSTSLHVPPSPSIANTEDDIYVSARQSPAVSPSPSMYYVPHHHSPDHRSISIVLSHVDNQGDLPFVQRALEPHFALPESRASCTTCVTACCPQLMDSVRQALFPTMQDWCEKSWFCKLSTLIAVPLVLVFTLTLPVAEQEGGVQVDDFQMLDEDEDNDPAKHLYLSVATDDGYSDIMADDPLMQDEFQQQQQQPWCRWLLALQAVCGTTFLAVIMAINEFIAPVHIVFGFAAGCMLAGLVFIGTDADKPPKWSWMLSFAGFFVALNWIFFLANNMVGLLKALGMIFDISEAIMGLTVFALGNSIGDFVANTAIAKMGFPTMAISACYAGPLLNMVLGVGVSSSYQIFKTGKPYQLDIAPTILVSAAGLIMVLLSTLVVVNLNGYYINKRLGIWMIAIYMICCIINVTLEWGIAL</sequence>
<keyword evidence="3" id="KW-0813">Transport</keyword>
<evidence type="ECO:0000256" key="4">
    <source>
        <dbReference type="ARBA" id="ARBA00022692"/>
    </source>
</evidence>
<feature type="domain" description="Sodium/calcium exchanger membrane region" evidence="10">
    <location>
        <begin position="798"/>
        <end position="946"/>
    </location>
</feature>
<feature type="transmembrane region" description="Helical" evidence="8">
    <location>
        <begin position="739"/>
        <end position="758"/>
    </location>
</feature>
<comment type="subcellular location">
    <subcellularLocation>
        <location evidence="1">Membrane</location>
        <topology evidence="1">Multi-pass membrane protein</topology>
    </subcellularLocation>
</comment>
<evidence type="ECO:0000256" key="3">
    <source>
        <dbReference type="ARBA" id="ARBA00022448"/>
    </source>
</evidence>